<feature type="transmembrane region" description="Helical" evidence="1">
    <location>
        <begin position="81"/>
        <end position="102"/>
    </location>
</feature>
<organism evidence="2 3">
    <name type="scientific">Hufsiella ginkgonis</name>
    <dbReference type="NCBI Taxonomy" id="2695274"/>
    <lineage>
        <taxon>Bacteria</taxon>
        <taxon>Pseudomonadati</taxon>
        <taxon>Bacteroidota</taxon>
        <taxon>Sphingobacteriia</taxon>
        <taxon>Sphingobacteriales</taxon>
        <taxon>Sphingobacteriaceae</taxon>
        <taxon>Hufsiella</taxon>
    </lineage>
</organism>
<feature type="transmembrane region" description="Helical" evidence="1">
    <location>
        <begin position="139"/>
        <end position="159"/>
    </location>
</feature>
<evidence type="ECO:0008006" key="4">
    <source>
        <dbReference type="Google" id="ProtNLM"/>
    </source>
</evidence>
<proteinExistence type="predicted"/>
<feature type="transmembrane region" description="Helical" evidence="1">
    <location>
        <begin position="218"/>
        <end position="235"/>
    </location>
</feature>
<comment type="caution">
    <text evidence="2">The sequence shown here is derived from an EMBL/GenBank/DDBJ whole genome shotgun (WGS) entry which is preliminary data.</text>
</comment>
<reference evidence="2 3" key="1">
    <citation type="submission" date="2019-11" db="EMBL/GenBank/DDBJ databases">
        <title>Pedobacter sp. HMF7056 Genome sequencing and assembly.</title>
        <authorList>
            <person name="Kang H."/>
            <person name="Kim H."/>
            <person name="Joh K."/>
        </authorList>
    </citation>
    <scope>NUCLEOTIDE SEQUENCE [LARGE SCALE GENOMIC DNA]</scope>
    <source>
        <strain evidence="2 3">HMF7056</strain>
    </source>
</reference>
<dbReference type="Gene3D" id="1.20.120.1780">
    <property type="entry name" value="UbiA prenyltransferase"/>
    <property type="match status" value="1"/>
</dbReference>
<sequence>MRKLFRQSLDFLLFSNLFIALCAVAQALVTYKLLNADPDQYVLGILFCATLALYNFSIIFSKPKNPGKSPFKRARWFFGHYRLMISLTIIVIVSLVPLFFFLSAPSKFLLVFLGVVAIAYNIPLFTLGDRQFCLRNIPGIKLFIIALVWSLSCVVLPVLELESHHIIAISSRDTTLLLAKRFLFIAAIAVPFDIRDLFHDRFNDLKTIPVLFGEKKAYIFCQFLLAAYVVMLFVFNPGFNLNFLGLTLTIIAAGWLIFHAGATKDEYYYFLYLDGILVMQYVLLVLCGLLQPYTW</sequence>
<evidence type="ECO:0000313" key="3">
    <source>
        <dbReference type="Proteomes" id="UP000451233"/>
    </source>
</evidence>
<evidence type="ECO:0000313" key="2">
    <source>
        <dbReference type="EMBL" id="MXV17609.1"/>
    </source>
</evidence>
<name>A0A7K1Y3J0_9SPHI</name>
<dbReference type="AlphaFoldDB" id="A0A7K1Y3J0"/>
<keyword evidence="1" id="KW-0472">Membrane</keyword>
<feature type="transmembrane region" description="Helical" evidence="1">
    <location>
        <begin position="41"/>
        <end position="60"/>
    </location>
</feature>
<feature type="transmembrane region" description="Helical" evidence="1">
    <location>
        <begin position="241"/>
        <end position="258"/>
    </location>
</feature>
<dbReference type="EMBL" id="WVHS01000005">
    <property type="protein sequence ID" value="MXV17609.1"/>
    <property type="molecule type" value="Genomic_DNA"/>
</dbReference>
<feature type="transmembrane region" description="Helical" evidence="1">
    <location>
        <begin position="108"/>
        <end position="127"/>
    </location>
</feature>
<dbReference type="Proteomes" id="UP000451233">
    <property type="component" value="Unassembled WGS sequence"/>
</dbReference>
<feature type="transmembrane region" description="Helical" evidence="1">
    <location>
        <begin position="270"/>
        <end position="293"/>
    </location>
</feature>
<accession>A0A7K1Y3J0</accession>
<gene>
    <name evidence="2" type="ORF">GS398_20075</name>
</gene>
<keyword evidence="1" id="KW-0812">Transmembrane</keyword>
<evidence type="ECO:0000256" key="1">
    <source>
        <dbReference type="SAM" id="Phobius"/>
    </source>
</evidence>
<keyword evidence="1" id="KW-1133">Transmembrane helix</keyword>
<dbReference type="RefSeq" id="WP_160908599.1">
    <property type="nucleotide sequence ID" value="NZ_WVHS01000005.1"/>
</dbReference>
<keyword evidence="3" id="KW-1185">Reference proteome</keyword>
<protein>
    <recommendedName>
        <fullName evidence="4">UbiA prenyltransferase family protein</fullName>
    </recommendedName>
</protein>
<feature type="transmembrane region" description="Helical" evidence="1">
    <location>
        <begin position="12"/>
        <end position="29"/>
    </location>
</feature>